<dbReference type="EC" id="6.3.5.9" evidence="7"/>
<evidence type="ECO:0000256" key="2">
    <source>
        <dbReference type="ARBA" id="ARBA00022598"/>
    </source>
</evidence>
<evidence type="ECO:0000256" key="4">
    <source>
        <dbReference type="ARBA" id="ARBA00022840"/>
    </source>
</evidence>
<keyword evidence="11" id="KW-1185">Reference proteome</keyword>
<dbReference type="GO" id="GO:0009236">
    <property type="term" value="P:cobalamin biosynthetic process"/>
    <property type="evidence" value="ECO:0007669"/>
    <property type="project" value="UniProtKB-UniRule"/>
</dbReference>
<reference evidence="10 11" key="1">
    <citation type="submission" date="2020-08" db="EMBL/GenBank/DDBJ databases">
        <authorList>
            <person name="Liu C."/>
            <person name="Sun Q."/>
        </authorList>
    </citation>
    <scope>NUCLEOTIDE SEQUENCE [LARGE SCALE GENOMIC DNA]</scope>
    <source>
        <strain evidence="10 11">N22</strain>
    </source>
</reference>
<comment type="miscellaneous">
    <text evidence="7">The a and c carboxylates of hydrogenobyrinate are activated for nucleophilic attack via formation of a phosphorylated intermediate by ATP. CobB catalyzes first the amidation of the c-carboxylate, and then that of the a-carboxylate.</text>
</comment>
<dbReference type="GO" id="GO:0043802">
    <property type="term" value="F:hydrogenobyrinic acid a,c-diamide synthase (glutamine-hydrolysing) activity"/>
    <property type="evidence" value="ECO:0007669"/>
    <property type="project" value="UniProtKB-UniRule"/>
</dbReference>
<evidence type="ECO:0000256" key="6">
    <source>
        <dbReference type="ARBA" id="ARBA00022962"/>
    </source>
</evidence>
<dbReference type="Gene3D" id="3.40.50.880">
    <property type="match status" value="1"/>
</dbReference>
<evidence type="ECO:0000256" key="5">
    <source>
        <dbReference type="ARBA" id="ARBA00022842"/>
    </source>
</evidence>
<dbReference type="RefSeq" id="WP_185904593.1">
    <property type="nucleotide sequence ID" value="NZ_JACMSE010000002.1"/>
</dbReference>
<dbReference type="InterPro" id="IPR011698">
    <property type="entry name" value="GATase_3"/>
</dbReference>
<accession>A0A842JFN7</accession>
<dbReference type="Pfam" id="PF07685">
    <property type="entry name" value="GATase_3"/>
    <property type="match status" value="1"/>
</dbReference>
<keyword evidence="5 7" id="KW-0460">Magnesium</keyword>
<evidence type="ECO:0000313" key="11">
    <source>
        <dbReference type="Proteomes" id="UP000587396"/>
    </source>
</evidence>
<feature type="domain" description="CobQ/CobB/MinD/ParA nucleotide binding" evidence="8">
    <location>
        <begin position="15"/>
        <end position="199"/>
    </location>
</feature>
<dbReference type="NCBIfam" id="NF002204">
    <property type="entry name" value="PRK01077.1"/>
    <property type="match status" value="1"/>
</dbReference>
<dbReference type="GO" id="GO:0042242">
    <property type="term" value="F:cobyrinic acid a,c-diamide synthase activity"/>
    <property type="evidence" value="ECO:0007669"/>
    <property type="project" value="InterPro"/>
</dbReference>
<dbReference type="InterPro" id="IPR029062">
    <property type="entry name" value="Class_I_gatase-like"/>
</dbReference>
<keyword evidence="6 7" id="KW-0315">Glutamine amidotransferase</keyword>
<comment type="catalytic activity">
    <reaction evidence="7">
        <text>hydrogenobyrinate + 2 L-glutamine + 2 ATP + 2 H2O = hydrogenobyrinate a,c-diamide + 2 L-glutamate + 2 ADP + 2 phosphate + 2 H(+)</text>
        <dbReference type="Rhea" id="RHEA:12544"/>
        <dbReference type="ChEBI" id="CHEBI:15377"/>
        <dbReference type="ChEBI" id="CHEBI:15378"/>
        <dbReference type="ChEBI" id="CHEBI:29985"/>
        <dbReference type="ChEBI" id="CHEBI:30616"/>
        <dbReference type="ChEBI" id="CHEBI:43474"/>
        <dbReference type="ChEBI" id="CHEBI:58359"/>
        <dbReference type="ChEBI" id="CHEBI:77873"/>
        <dbReference type="ChEBI" id="CHEBI:77874"/>
        <dbReference type="ChEBI" id="CHEBI:456216"/>
        <dbReference type="EC" id="6.3.5.9"/>
    </reaction>
</comment>
<feature type="site" description="Increases nucleophilicity of active site Cys" evidence="7">
    <location>
        <position position="474"/>
    </location>
</feature>
<evidence type="ECO:0000259" key="9">
    <source>
        <dbReference type="Pfam" id="PF07685"/>
    </source>
</evidence>
<dbReference type="Gene3D" id="3.40.50.300">
    <property type="entry name" value="P-loop containing nucleotide triphosphate hydrolases"/>
    <property type="match status" value="1"/>
</dbReference>
<dbReference type="PANTHER" id="PTHR43873">
    <property type="entry name" value="COBYRINATE A,C-DIAMIDE SYNTHASE"/>
    <property type="match status" value="1"/>
</dbReference>
<name>A0A842JFN7_9ACTN</name>
<keyword evidence="7" id="KW-0169">Cobalamin biosynthesis</keyword>
<evidence type="ECO:0000259" key="8">
    <source>
        <dbReference type="Pfam" id="PF01656"/>
    </source>
</evidence>
<dbReference type="Proteomes" id="UP000587396">
    <property type="component" value="Unassembled WGS sequence"/>
</dbReference>
<dbReference type="SUPFAM" id="SSF52540">
    <property type="entry name" value="P-loop containing nucleoside triphosphate hydrolases"/>
    <property type="match status" value="1"/>
</dbReference>
<dbReference type="CDD" id="cd05388">
    <property type="entry name" value="CobB_N"/>
    <property type="match status" value="1"/>
</dbReference>
<dbReference type="InterPro" id="IPR002586">
    <property type="entry name" value="CobQ/CobB/MinD/ParA_Nub-bd_dom"/>
</dbReference>
<evidence type="ECO:0000313" key="10">
    <source>
        <dbReference type="EMBL" id="MBC2888645.1"/>
    </source>
</evidence>
<dbReference type="EMBL" id="JACMSE010000002">
    <property type="protein sequence ID" value="MBC2888645.1"/>
    <property type="molecule type" value="Genomic_DNA"/>
</dbReference>
<comment type="domain">
    <text evidence="7">Comprises of two domains. The C-terminal domain contains the binding site for glutamine and catalyzes the hydrolysis of this substrate to glutamate and ammonia. The N-terminal domain is anticipated to bind ATP and hydrogenobyrinate and catalyzes the ultimate synthesis of the diamide product. The ammonia produced via the glutaminase domain is probably translocated to the adjacent domain via a molecular tunnel, where it reacts with an activated intermediate.</text>
</comment>
<comment type="cofactor">
    <cofactor evidence="1 7">
        <name>Mg(2+)</name>
        <dbReference type="ChEBI" id="CHEBI:18420"/>
    </cofactor>
</comment>
<dbReference type="Pfam" id="PF01656">
    <property type="entry name" value="CbiA"/>
    <property type="match status" value="1"/>
</dbReference>
<keyword evidence="4 7" id="KW-0067">ATP-binding</keyword>
<comment type="caution">
    <text evidence="10">The sequence shown here is derived from an EMBL/GenBank/DDBJ whole genome shotgun (WGS) entry which is preliminary data.</text>
</comment>
<organism evidence="10 11">
    <name type="scientific">Gordonibacter massiliensis</name>
    <name type="common">ex Traore et al. 2017</name>
    <dbReference type="NCBI Taxonomy" id="1841863"/>
    <lineage>
        <taxon>Bacteria</taxon>
        <taxon>Bacillati</taxon>
        <taxon>Actinomycetota</taxon>
        <taxon>Coriobacteriia</taxon>
        <taxon>Eggerthellales</taxon>
        <taxon>Eggerthellaceae</taxon>
        <taxon>Gordonibacter</taxon>
    </lineage>
</organism>
<dbReference type="HAMAP" id="MF_00027">
    <property type="entry name" value="CobB_CbiA"/>
    <property type="match status" value="1"/>
</dbReference>
<evidence type="ECO:0000256" key="7">
    <source>
        <dbReference type="HAMAP-Rule" id="MF_00027"/>
    </source>
</evidence>
<evidence type="ECO:0000256" key="1">
    <source>
        <dbReference type="ARBA" id="ARBA00001946"/>
    </source>
</evidence>
<dbReference type="PANTHER" id="PTHR43873:SF1">
    <property type="entry name" value="COBYRINATE A,C-DIAMIDE SYNTHASE"/>
    <property type="match status" value="1"/>
</dbReference>
<sequence length="501" mass="53785">MHEKEGTPLAAIPRVMIAAPHGRSGKTVLTLGLLRALRQRDVDVRPFKKGCDFIDPGWHALAAKATSRNLDRYFMEPDQLREVMLENAVGADMCVVEAAMGLYDGLDVEGSCSSAEIAKLTATPVILVVDVTRMTRTAAALVMGCCAFDPDVRISGVILNKVRGQRQRELVTQAIERYCDVPVVGSVPQDAGMDVPDRHLGLVTGPETRGREELLDGIAAVVARHVDLDAVRFIARCAGQMPRAAEAARSVAEAGLATETLTREAAEEARPAAEVRASAPNRSDASAVVAVMRDEAFSFYYPENLLALERAGARLTFVSSLADAALPPDADGLYIGGGFPEEHAARLQANAGMRESVRAAAERGMPVYAECGGLMYLGRRLSFRGATYDMAGALGFDTVMHEKQRAHGYALAVVRESDSWLPAGAVLKGHEHHHSQVVDLDPALPLACEMRRGRGVTGERDGLCRKGIVAGYLHVNAIASPAWAPSFVQAAARYRALRQGL</sequence>
<dbReference type="SUPFAM" id="SSF52317">
    <property type="entry name" value="Class I glutamine amidotransferase-like"/>
    <property type="match status" value="1"/>
</dbReference>
<evidence type="ECO:0000256" key="3">
    <source>
        <dbReference type="ARBA" id="ARBA00022741"/>
    </source>
</evidence>
<dbReference type="AlphaFoldDB" id="A0A842JFN7"/>
<gene>
    <name evidence="7" type="primary">cobB</name>
    <name evidence="10" type="ORF">H7313_04685</name>
</gene>
<keyword evidence="3 7" id="KW-0547">Nucleotide-binding</keyword>
<dbReference type="InterPro" id="IPR027417">
    <property type="entry name" value="P-loop_NTPase"/>
</dbReference>
<protein>
    <recommendedName>
        <fullName evidence="7">Hydrogenobyrinate a,c-diamide synthase</fullName>
        <ecNumber evidence="7">6.3.5.9</ecNumber>
    </recommendedName>
    <alternativeName>
        <fullName evidence="7">Hydrogenobyrinic acid a,c-diamide synthase</fullName>
    </alternativeName>
</protein>
<proteinExistence type="inferred from homology"/>
<comment type="pathway">
    <text evidence="7">Cofactor biosynthesis; adenosylcobalamin biosynthesis; cob(II)yrinate a,c-diamide from precorrin-2 (aerobic route): step 9/10.</text>
</comment>
<dbReference type="GO" id="GO:0005524">
    <property type="term" value="F:ATP binding"/>
    <property type="evidence" value="ECO:0007669"/>
    <property type="project" value="UniProtKB-UniRule"/>
</dbReference>
<dbReference type="PROSITE" id="PS51274">
    <property type="entry name" value="GATASE_COBBQ"/>
    <property type="match status" value="1"/>
</dbReference>
<comment type="similarity">
    <text evidence="7">Belongs to the CobB/CbiA family.</text>
</comment>
<dbReference type="UniPathway" id="UPA00148">
    <property type="reaction ID" value="UER00220"/>
</dbReference>
<dbReference type="InterPro" id="IPR004484">
    <property type="entry name" value="CbiA/CobB_synth"/>
</dbReference>
<dbReference type="CDD" id="cd03130">
    <property type="entry name" value="GATase1_CobB"/>
    <property type="match status" value="1"/>
</dbReference>
<feature type="active site" description="Nucleophile" evidence="7">
    <location>
        <position position="371"/>
    </location>
</feature>
<keyword evidence="2 7" id="KW-0436">Ligase</keyword>
<comment type="function">
    <text evidence="7">Catalyzes the ATP-dependent amidation of the two carboxylate groups at positions a and c of hydrogenobyrinate, using either L-glutamine or ammonia as the nitrogen source.</text>
</comment>
<feature type="domain" description="CobB/CobQ-like glutamine amidotransferase" evidence="9">
    <location>
        <begin position="289"/>
        <end position="476"/>
    </location>
</feature>